<dbReference type="PROSITE" id="PS50089">
    <property type="entry name" value="ZF_RING_2"/>
    <property type="match status" value="1"/>
</dbReference>
<dbReference type="EMBL" id="FN554968">
    <property type="protein sequence ID" value="CBH11290.1"/>
    <property type="molecule type" value="Genomic_DNA"/>
</dbReference>
<dbReference type="InterPro" id="IPR018957">
    <property type="entry name" value="Znf_C3HC4_RING-type"/>
</dbReference>
<evidence type="ECO:0000256" key="1">
    <source>
        <dbReference type="ARBA" id="ARBA00004496"/>
    </source>
</evidence>
<evidence type="ECO:0000313" key="10">
    <source>
        <dbReference type="Proteomes" id="UP000002316"/>
    </source>
</evidence>
<sequence length="538" mass="60328">MAKKKKSKRGVEVKDISNFQYGYRADSSNAVRTPVATRRVPVDPAVLKRAYILHNFQFVLRHDAQQLRAVPGLPQRPHQVTEALRLSGTTPPWDLIIAVVARGTWEEFHCPVCLEEPQAARITSCGHVFCLVCVLQYISRRKAESKQRTCPVCSNFITVASLRPCMVRLVEPPSVGARASFTMLKRKGDSCILLRQDDPCWKETTLTDDELRLPFYGEPSATYSRYVISTESGEATLREDECTAITRQISMLEAQPRPFTSFDDDLLKRAEDALRLTLQGVPQQQSAGESRSSPPLAPKTPGTETNMAYEFYGETDGQAYYMHPITYKMLCVDAEARNSPLRNVVEAPVEEITTFTQDEASRKRYRVFAHVPLHATIKLCLLDLSDIVLASTMKIFEPTLARLRKSRQLRESSISSSTEDSTWQEYLRRYRTDWRGEAERTLEDMSPMSEFMMSEMSADFERLPALELSPSDGTPPLGPVPQASAGRETPGGGCWKTGNSLQLFSSPPVRPVVPTWGGHGFNPNKPSSNVSLAEGRKR</sequence>
<keyword evidence="2" id="KW-0963">Cytoplasm</keyword>
<evidence type="ECO:0000256" key="5">
    <source>
        <dbReference type="ARBA" id="ARBA00022833"/>
    </source>
</evidence>
<dbReference type="PROSITE" id="PS00518">
    <property type="entry name" value="ZF_RING_1"/>
    <property type="match status" value="1"/>
</dbReference>
<evidence type="ECO:0000313" key="9">
    <source>
        <dbReference type="EMBL" id="CBH11290.1"/>
    </source>
</evidence>
<name>C9ZPG2_TRYB9</name>
<dbReference type="VEuPathDB" id="TriTrypDB:Tbg972.5.4290"/>
<dbReference type="Proteomes" id="UP000002316">
    <property type="component" value="Chromosome 5"/>
</dbReference>
<dbReference type="InterPro" id="IPR017907">
    <property type="entry name" value="Znf_RING_CS"/>
</dbReference>
<feature type="compositionally biased region" description="Polar residues" evidence="7">
    <location>
        <begin position="280"/>
        <end position="293"/>
    </location>
</feature>
<dbReference type="GO" id="GO:0008270">
    <property type="term" value="F:zinc ion binding"/>
    <property type="evidence" value="ECO:0007669"/>
    <property type="project" value="UniProtKB-KW"/>
</dbReference>
<keyword evidence="5" id="KW-0862">Zinc</keyword>
<feature type="region of interest" description="Disordered" evidence="7">
    <location>
        <begin position="280"/>
        <end position="304"/>
    </location>
</feature>
<dbReference type="InterPro" id="IPR039739">
    <property type="entry name" value="MAG2/RNF10"/>
</dbReference>
<dbReference type="GO" id="GO:0045944">
    <property type="term" value="P:positive regulation of transcription by RNA polymerase II"/>
    <property type="evidence" value="ECO:0007669"/>
    <property type="project" value="TreeGrafter"/>
</dbReference>
<dbReference type="PANTHER" id="PTHR12983:SF9">
    <property type="entry name" value="E3 UBIQUITIN-PROTEIN LIGASE RNF10"/>
    <property type="match status" value="1"/>
</dbReference>
<evidence type="ECO:0000256" key="3">
    <source>
        <dbReference type="ARBA" id="ARBA00022723"/>
    </source>
</evidence>
<dbReference type="PANTHER" id="PTHR12983">
    <property type="entry name" value="RING FINGER 10 FAMILY MEMBER"/>
    <property type="match status" value="1"/>
</dbReference>
<comment type="subcellular location">
    <subcellularLocation>
        <location evidence="1">Cytoplasm</location>
    </subcellularLocation>
</comment>
<dbReference type="GO" id="GO:0000976">
    <property type="term" value="F:transcription cis-regulatory region binding"/>
    <property type="evidence" value="ECO:0007669"/>
    <property type="project" value="TreeGrafter"/>
</dbReference>
<dbReference type="CDD" id="cd16536">
    <property type="entry name" value="RING-HC_RNF10"/>
    <property type="match status" value="1"/>
</dbReference>
<dbReference type="InterPro" id="IPR001841">
    <property type="entry name" value="Znf_RING"/>
</dbReference>
<dbReference type="KEGG" id="tbg:TbgDal_V4290"/>
<evidence type="ECO:0000256" key="4">
    <source>
        <dbReference type="ARBA" id="ARBA00022771"/>
    </source>
</evidence>
<reference evidence="10" key="1">
    <citation type="journal article" date="2010" name="PLoS Negl. Trop. Dis.">
        <title>The genome sequence of Trypanosoma brucei gambiense, causative agent of chronic human african trypanosomiasis.</title>
        <authorList>
            <person name="Jackson A.P."/>
            <person name="Sanders M."/>
            <person name="Berry A."/>
            <person name="McQuillan J."/>
            <person name="Aslett M.A."/>
            <person name="Quail M.A."/>
            <person name="Chukualim B."/>
            <person name="Capewell P."/>
            <person name="MacLeod A."/>
            <person name="Melville S.E."/>
            <person name="Gibson W."/>
            <person name="Barry J.D."/>
            <person name="Berriman M."/>
            <person name="Hertz-Fowler C."/>
        </authorList>
    </citation>
    <scope>NUCLEOTIDE SEQUENCE [LARGE SCALE GENOMIC DNA]</scope>
    <source>
        <strain evidence="10">MHOM/CI/86/DAL972</strain>
    </source>
</reference>
<evidence type="ECO:0000256" key="2">
    <source>
        <dbReference type="ARBA" id="ARBA00022490"/>
    </source>
</evidence>
<dbReference type="GeneID" id="23861435"/>
<keyword evidence="4 6" id="KW-0863">Zinc-finger</keyword>
<feature type="domain" description="RING-type" evidence="8">
    <location>
        <begin position="110"/>
        <end position="154"/>
    </location>
</feature>
<dbReference type="Gene3D" id="3.30.40.10">
    <property type="entry name" value="Zinc/RING finger domain, C3HC4 (zinc finger)"/>
    <property type="match status" value="1"/>
</dbReference>
<dbReference type="InterPro" id="IPR013083">
    <property type="entry name" value="Znf_RING/FYVE/PHD"/>
</dbReference>
<protein>
    <recommendedName>
        <fullName evidence="8">RING-type domain-containing protein</fullName>
    </recommendedName>
</protein>
<organism evidence="9 10">
    <name type="scientific">Trypanosoma brucei gambiense (strain MHOM/CI/86/DAL972)</name>
    <dbReference type="NCBI Taxonomy" id="679716"/>
    <lineage>
        <taxon>Eukaryota</taxon>
        <taxon>Discoba</taxon>
        <taxon>Euglenozoa</taxon>
        <taxon>Kinetoplastea</taxon>
        <taxon>Metakinetoplastina</taxon>
        <taxon>Trypanosomatida</taxon>
        <taxon>Trypanosomatidae</taxon>
        <taxon>Trypanosoma</taxon>
    </lineage>
</organism>
<evidence type="ECO:0000256" key="6">
    <source>
        <dbReference type="PROSITE-ProRule" id="PRU00175"/>
    </source>
</evidence>
<evidence type="ECO:0000259" key="8">
    <source>
        <dbReference type="PROSITE" id="PS50089"/>
    </source>
</evidence>
<dbReference type="RefSeq" id="XP_011773577.1">
    <property type="nucleotide sequence ID" value="XM_011775275.1"/>
</dbReference>
<dbReference type="SUPFAM" id="SSF57850">
    <property type="entry name" value="RING/U-box"/>
    <property type="match status" value="1"/>
</dbReference>
<dbReference type="Pfam" id="PF00097">
    <property type="entry name" value="zf-C3HC4"/>
    <property type="match status" value="1"/>
</dbReference>
<dbReference type="GO" id="GO:0005737">
    <property type="term" value="C:cytoplasm"/>
    <property type="evidence" value="ECO:0007669"/>
    <property type="project" value="UniProtKB-SubCell"/>
</dbReference>
<feature type="region of interest" description="Disordered" evidence="7">
    <location>
        <begin position="466"/>
        <end position="538"/>
    </location>
</feature>
<keyword evidence="3" id="KW-0479">Metal-binding</keyword>
<dbReference type="AlphaFoldDB" id="C9ZPG2"/>
<dbReference type="SMART" id="SM00184">
    <property type="entry name" value="RING"/>
    <property type="match status" value="1"/>
</dbReference>
<accession>C9ZPG2</accession>
<proteinExistence type="predicted"/>
<evidence type="ECO:0000256" key="7">
    <source>
        <dbReference type="SAM" id="MobiDB-lite"/>
    </source>
</evidence>
<dbReference type="OrthoDB" id="302966at2759"/>
<gene>
    <name evidence="9" type="ORF">TbgDal_V4290</name>
</gene>